<evidence type="ECO:0000313" key="2">
    <source>
        <dbReference type="Proteomes" id="UP000078486"/>
    </source>
</evidence>
<name>A0A178INH7_9BACT</name>
<dbReference type="AlphaFoldDB" id="A0A178INH7"/>
<keyword evidence="2" id="KW-1185">Reference proteome</keyword>
<dbReference type="Proteomes" id="UP000078486">
    <property type="component" value="Unassembled WGS sequence"/>
</dbReference>
<gene>
    <name evidence="1" type="ORF">AW736_02940</name>
</gene>
<reference evidence="1 2" key="1">
    <citation type="submission" date="2016-01" db="EMBL/GenBank/DDBJ databases">
        <title>High potential of lignocellulose degradation of a new Verrucomicrobia species.</title>
        <authorList>
            <person name="Wang Y."/>
            <person name="Shi Y."/>
            <person name="Qiu Z."/>
            <person name="Liu S."/>
            <person name="Yang H."/>
        </authorList>
    </citation>
    <scope>NUCLEOTIDE SEQUENCE [LARGE SCALE GENOMIC DNA]</scope>
    <source>
        <strain evidence="1 2">TSB47</strain>
    </source>
</reference>
<protein>
    <recommendedName>
        <fullName evidence="3">HIRAN domain-containing protein</fullName>
    </recommendedName>
</protein>
<sequence length="162" mass="18428">MTSILNPFDQILTEFMTTRQALAKPAVFDSFREKPEFLTRLQETKLIPEKGKILRTNIRGTTFCDPENLRACHNLFKTRGHLNVSVVLEPENPQPPAFMVSSHAMKLGYLPKELAQTLLHRRLSVHMLDFEPMENIRGKTTNAKNAFGIALFLGYGPRYSAP</sequence>
<comment type="caution">
    <text evidence="1">The sequence shown here is derived from an EMBL/GenBank/DDBJ whole genome shotgun (WGS) entry which is preliminary data.</text>
</comment>
<dbReference type="RefSeq" id="WP_068768784.1">
    <property type="nucleotide sequence ID" value="NZ_CP109796.1"/>
</dbReference>
<dbReference type="EMBL" id="LRRQ01000027">
    <property type="protein sequence ID" value="OAM91430.1"/>
    <property type="molecule type" value="Genomic_DNA"/>
</dbReference>
<organism evidence="1 2">
    <name type="scientific">Termitidicoccus mucosus</name>
    <dbReference type="NCBI Taxonomy" id="1184151"/>
    <lineage>
        <taxon>Bacteria</taxon>
        <taxon>Pseudomonadati</taxon>
        <taxon>Verrucomicrobiota</taxon>
        <taxon>Opitutia</taxon>
        <taxon>Opitutales</taxon>
        <taxon>Opitutaceae</taxon>
        <taxon>Termitidicoccus</taxon>
    </lineage>
</organism>
<proteinExistence type="predicted"/>
<evidence type="ECO:0008006" key="3">
    <source>
        <dbReference type="Google" id="ProtNLM"/>
    </source>
</evidence>
<accession>A0A178INH7</accession>
<evidence type="ECO:0000313" key="1">
    <source>
        <dbReference type="EMBL" id="OAM91430.1"/>
    </source>
</evidence>